<name>A0A8S1J349_9CHLO</name>
<evidence type="ECO:0000313" key="1">
    <source>
        <dbReference type="EMBL" id="CAD7697963.1"/>
    </source>
</evidence>
<accession>A0A8S1J349</accession>
<organism evidence="1 2">
    <name type="scientific">Ostreobium quekettii</name>
    <dbReference type="NCBI Taxonomy" id="121088"/>
    <lineage>
        <taxon>Eukaryota</taxon>
        <taxon>Viridiplantae</taxon>
        <taxon>Chlorophyta</taxon>
        <taxon>core chlorophytes</taxon>
        <taxon>Ulvophyceae</taxon>
        <taxon>TCBD clade</taxon>
        <taxon>Bryopsidales</taxon>
        <taxon>Ostreobineae</taxon>
        <taxon>Ostreobiaceae</taxon>
        <taxon>Ostreobium</taxon>
    </lineage>
</organism>
<dbReference type="AlphaFoldDB" id="A0A8S1J349"/>
<reference evidence="1" key="1">
    <citation type="submission" date="2020-12" db="EMBL/GenBank/DDBJ databases">
        <authorList>
            <person name="Iha C."/>
        </authorList>
    </citation>
    <scope>NUCLEOTIDE SEQUENCE</scope>
</reference>
<sequence>MRLVAVIIVRFGLFARSAHDFIFHDFGWHSFSGYNENQSHAAEQTVVNMRMPQRLGHPTMQSGYWNCSHVWFEMRPCTTANAGSHPGSLTGQPSQQLGDTLVTQLL</sequence>
<comment type="caution">
    <text evidence="1">The sequence shown here is derived from an EMBL/GenBank/DDBJ whole genome shotgun (WGS) entry which is preliminary data.</text>
</comment>
<gene>
    <name evidence="1" type="ORF">OSTQU699_LOCUS3324</name>
</gene>
<keyword evidence="2" id="KW-1185">Reference proteome</keyword>
<dbReference type="EMBL" id="CAJHUC010000736">
    <property type="protein sequence ID" value="CAD7697963.1"/>
    <property type="molecule type" value="Genomic_DNA"/>
</dbReference>
<evidence type="ECO:0000313" key="2">
    <source>
        <dbReference type="Proteomes" id="UP000708148"/>
    </source>
</evidence>
<proteinExistence type="predicted"/>
<dbReference type="Proteomes" id="UP000708148">
    <property type="component" value="Unassembled WGS sequence"/>
</dbReference>
<protein>
    <submittedName>
        <fullName evidence="1">Uncharacterized protein</fullName>
    </submittedName>
</protein>